<dbReference type="Gene3D" id="3.40.630.30">
    <property type="match status" value="1"/>
</dbReference>
<dbReference type="SUPFAM" id="SSF55729">
    <property type="entry name" value="Acyl-CoA N-acyltransferases (Nat)"/>
    <property type="match status" value="1"/>
</dbReference>
<dbReference type="PROSITE" id="PS51186">
    <property type="entry name" value="GNAT"/>
    <property type="match status" value="1"/>
</dbReference>
<dbReference type="CDD" id="cd04301">
    <property type="entry name" value="NAT_SF"/>
    <property type="match status" value="1"/>
</dbReference>
<dbReference type="PANTHER" id="PTHR43415">
    <property type="entry name" value="SPERMIDINE N(1)-ACETYLTRANSFERASE"/>
    <property type="match status" value="1"/>
</dbReference>
<evidence type="ECO:0000313" key="3">
    <source>
        <dbReference type="Proteomes" id="UP001498398"/>
    </source>
</evidence>
<evidence type="ECO:0000259" key="1">
    <source>
        <dbReference type="PROSITE" id="PS51186"/>
    </source>
</evidence>
<dbReference type="PANTHER" id="PTHR43415:SF3">
    <property type="entry name" value="GNAT-FAMILY ACETYLTRANSFERASE"/>
    <property type="match status" value="1"/>
</dbReference>
<gene>
    <name evidence="2" type="ORF">VKT23_004460</name>
</gene>
<comment type="caution">
    <text evidence="2">The sequence shown here is derived from an EMBL/GenBank/DDBJ whole genome shotgun (WGS) entry which is preliminary data.</text>
</comment>
<reference evidence="2 3" key="1">
    <citation type="submission" date="2024-01" db="EMBL/GenBank/DDBJ databases">
        <title>A draft genome for the cacao thread blight pathogen Marasmiellus scandens.</title>
        <authorList>
            <person name="Baruah I.K."/>
            <person name="Leung J."/>
            <person name="Bukari Y."/>
            <person name="Amoako-Attah I."/>
            <person name="Meinhardt L.W."/>
            <person name="Bailey B.A."/>
            <person name="Cohen S.P."/>
        </authorList>
    </citation>
    <scope>NUCLEOTIDE SEQUENCE [LARGE SCALE GENOMIC DNA]</scope>
    <source>
        <strain evidence="2 3">GH-19</strain>
    </source>
</reference>
<sequence>MSKSEGRFTTDRLVLRPVQEADVQRYFDLNNDIRVQPTLTNEYIVPMGPPAIEKIRNIMYSALFGAVIETKGAGEWVGFTSFHLGNPKNRDVMFGIALSPEHWNKGYGTEATKWMVDYAFQWLAMHRVSLGVFEFNEKAVDLYKRMGFVEEGRKRKCNWVDGRWTDIISMGILEEEWRARQS</sequence>
<dbReference type="Proteomes" id="UP001498398">
    <property type="component" value="Unassembled WGS sequence"/>
</dbReference>
<protein>
    <recommendedName>
        <fullName evidence="1">N-acetyltransferase domain-containing protein</fullName>
    </recommendedName>
</protein>
<dbReference type="EMBL" id="JBANRG010000004">
    <property type="protein sequence ID" value="KAK7467405.1"/>
    <property type="molecule type" value="Genomic_DNA"/>
</dbReference>
<organism evidence="2 3">
    <name type="scientific">Marasmiellus scandens</name>
    <dbReference type="NCBI Taxonomy" id="2682957"/>
    <lineage>
        <taxon>Eukaryota</taxon>
        <taxon>Fungi</taxon>
        <taxon>Dikarya</taxon>
        <taxon>Basidiomycota</taxon>
        <taxon>Agaricomycotina</taxon>
        <taxon>Agaricomycetes</taxon>
        <taxon>Agaricomycetidae</taxon>
        <taxon>Agaricales</taxon>
        <taxon>Marasmiineae</taxon>
        <taxon>Omphalotaceae</taxon>
        <taxon>Marasmiellus</taxon>
    </lineage>
</organism>
<proteinExistence type="predicted"/>
<keyword evidence="3" id="KW-1185">Reference proteome</keyword>
<name>A0ABR1JXC4_9AGAR</name>
<dbReference type="Pfam" id="PF13302">
    <property type="entry name" value="Acetyltransf_3"/>
    <property type="match status" value="1"/>
</dbReference>
<dbReference type="InterPro" id="IPR016181">
    <property type="entry name" value="Acyl_CoA_acyltransferase"/>
</dbReference>
<accession>A0ABR1JXC4</accession>
<dbReference type="InterPro" id="IPR000182">
    <property type="entry name" value="GNAT_dom"/>
</dbReference>
<evidence type="ECO:0000313" key="2">
    <source>
        <dbReference type="EMBL" id="KAK7467405.1"/>
    </source>
</evidence>
<feature type="domain" description="N-acetyltransferase" evidence="1">
    <location>
        <begin position="13"/>
        <end position="175"/>
    </location>
</feature>